<protein>
    <submittedName>
        <fullName evidence="2">Uncharacterized protein</fullName>
    </submittedName>
</protein>
<evidence type="ECO:0000256" key="1">
    <source>
        <dbReference type="SAM" id="MobiDB-lite"/>
    </source>
</evidence>
<accession>A0A6J5SV47</accession>
<name>A0A6J5SV47_9CAUD</name>
<sequence length="141" mass="15569">MVRDELDAVEEGVDGNASERNVITSGRKEGERDEKGRIKKGQILNPYGLNIREARIKRAIEGLSMHAVQTLARLLDSENAGAALGAAKEVLDRNLGKVRQRVDVDVTVEHTHVMHLDALKRLNDKARQTADTIVIDHVASE</sequence>
<evidence type="ECO:0000313" key="2">
    <source>
        <dbReference type="EMBL" id="CAB4218654.1"/>
    </source>
</evidence>
<proteinExistence type="predicted"/>
<reference evidence="2" key="1">
    <citation type="submission" date="2020-05" db="EMBL/GenBank/DDBJ databases">
        <authorList>
            <person name="Chiriac C."/>
            <person name="Salcher M."/>
            <person name="Ghai R."/>
            <person name="Kavagutti S V."/>
        </authorList>
    </citation>
    <scope>NUCLEOTIDE SEQUENCE</scope>
</reference>
<feature type="region of interest" description="Disordered" evidence="1">
    <location>
        <begin position="1"/>
        <end position="36"/>
    </location>
</feature>
<gene>
    <name evidence="2" type="ORF">UFOVP1609_33</name>
</gene>
<feature type="compositionally biased region" description="Basic and acidic residues" evidence="1">
    <location>
        <begin position="26"/>
        <end position="36"/>
    </location>
</feature>
<dbReference type="EMBL" id="LR797459">
    <property type="protein sequence ID" value="CAB4218654.1"/>
    <property type="molecule type" value="Genomic_DNA"/>
</dbReference>
<organism evidence="2">
    <name type="scientific">uncultured Caudovirales phage</name>
    <dbReference type="NCBI Taxonomy" id="2100421"/>
    <lineage>
        <taxon>Viruses</taxon>
        <taxon>Duplodnaviria</taxon>
        <taxon>Heunggongvirae</taxon>
        <taxon>Uroviricota</taxon>
        <taxon>Caudoviricetes</taxon>
        <taxon>Peduoviridae</taxon>
        <taxon>Maltschvirus</taxon>
        <taxon>Maltschvirus maltsch</taxon>
    </lineage>
</organism>